<protein>
    <recommendedName>
        <fullName evidence="3">Secreted protein</fullName>
    </recommendedName>
</protein>
<dbReference type="AlphaFoldDB" id="A0ABD1JJ93"/>
<organism evidence="1 2">
    <name type="scientific">Coilia grayii</name>
    <name type="common">Gray's grenadier anchovy</name>
    <dbReference type="NCBI Taxonomy" id="363190"/>
    <lineage>
        <taxon>Eukaryota</taxon>
        <taxon>Metazoa</taxon>
        <taxon>Chordata</taxon>
        <taxon>Craniata</taxon>
        <taxon>Vertebrata</taxon>
        <taxon>Euteleostomi</taxon>
        <taxon>Actinopterygii</taxon>
        <taxon>Neopterygii</taxon>
        <taxon>Teleostei</taxon>
        <taxon>Clupei</taxon>
        <taxon>Clupeiformes</taxon>
        <taxon>Clupeoidei</taxon>
        <taxon>Engraulidae</taxon>
        <taxon>Coilinae</taxon>
        <taxon>Coilia</taxon>
    </lineage>
</organism>
<accession>A0ABD1JJ93</accession>
<sequence>MDTTCTKARFLLHMRICLLRLLHVHPAPLAPKAHPALLALVEQLEILELLALVALLEQLEFLELLAFLAVVEKLDLLDLLALMALLDEMVHLGPRVHQGLVDLLVQKEIKEILDKQETATALWEITVYCHH</sequence>
<evidence type="ECO:0000313" key="1">
    <source>
        <dbReference type="EMBL" id="KAL2086710.1"/>
    </source>
</evidence>
<dbReference type="Proteomes" id="UP001591681">
    <property type="component" value="Unassembled WGS sequence"/>
</dbReference>
<evidence type="ECO:0000313" key="2">
    <source>
        <dbReference type="Proteomes" id="UP001591681"/>
    </source>
</evidence>
<proteinExistence type="predicted"/>
<keyword evidence="2" id="KW-1185">Reference proteome</keyword>
<name>A0ABD1JJ93_9TELE</name>
<dbReference type="EMBL" id="JBHFQA010000015">
    <property type="protein sequence ID" value="KAL2086710.1"/>
    <property type="molecule type" value="Genomic_DNA"/>
</dbReference>
<gene>
    <name evidence="1" type="ORF">ACEWY4_017769</name>
</gene>
<reference evidence="1 2" key="1">
    <citation type="submission" date="2024-09" db="EMBL/GenBank/DDBJ databases">
        <title>A chromosome-level genome assembly of Gray's grenadier anchovy, Coilia grayii.</title>
        <authorList>
            <person name="Fu Z."/>
        </authorList>
    </citation>
    <scope>NUCLEOTIDE SEQUENCE [LARGE SCALE GENOMIC DNA]</scope>
    <source>
        <strain evidence="1">G4</strain>
        <tissue evidence="1">Muscle</tissue>
    </source>
</reference>
<comment type="caution">
    <text evidence="1">The sequence shown here is derived from an EMBL/GenBank/DDBJ whole genome shotgun (WGS) entry which is preliminary data.</text>
</comment>
<evidence type="ECO:0008006" key="3">
    <source>
        <dbReference type="Google" id="ProtNLM"/>
    </source>
</evidence>